<name>A0A412G3N4_9FIRM</name>
<dbReference type="CDD" id="cd05563">
    <property type="entry name" value="PTS_IIB_ascorbate"/>
    <property type="match status" value="1"/>
</dbReference>
<reference evidence="3 4" key="1">
    <citation type="submission" date="2018-08" db="EMBL/GenBank/DDBJ databases">
        <title>A genome reference for cultivated species of the human gut microbiota.</title>
        <authorList>
            <person name="Zou Y."/>
            <person name="Xue W."/>
            <person name="Luo G."/>
        </authorList>
    </citation>
    <scope>NUCLEOTIDE SEQUENCE [LARGE SCALE GENOMIC DNA]</scope>
    <source>
        <strain evidence="3 4">AF24-29</strain>
    </source>
</reference>
<dbReference type="EMBL" id="QRUP01000005">
    <property type="protein sequence ID" value="RGR75204.1"/>
    <property type="molecule type" value="Genomic_DNA"/>
</dbReference>
<dbReference type="Gene3D" id="3.40.50.2300">
    <property type="match status" value="1"/>
</dbReference>
<dbReference type="InterPro" id="IPR036095">
    <property type="entry name" value="PTS_EIIB-like_sf"/>
</dbReference>
<keyword evidence="3" id="KW-0762">Sugar transport</keyword>
<organism evidence="3 4">
    <name type="scientific">Holdemania filiformis</name>
    <dbReference type="NCBI Taxonomy" id="61171"/>
    <lineage>
        <taxon>Bacteria</taxon>
        <taxon>Bacillati</taxon>
        <taxon>Bacillota</taxon>
        <taxon>Erysipelotrichia</taxon>
        <taxon>Erysipelotrichales</taxon>
        <taxon>Erysipelotrichaceae</taxon>
        <taxon>Holdemania</taxon>
    </lineage>
</organism>
<dbReference type="GeneID" id="83014828"/>
<dbReference type="InterPro" id="IPR013011">
    <property type="entry name" value="PTS_EIIB_2"/>
</dbReference>
<evidence type="ECO:0000313" key="3">
    <source>
        <dbReference type="EMBL" id="RGR75204.1"/>
    </source>
</evidence>
<dbReference type="GO" id="GO:0008982">
    <property type="term" value="F:protein-N(PI)-phosphohistidine-sugar phosphotransferase activity"/>
    <property type="evidence" value="ECO:0007669"/>
    <property type="project" value="InterPro"/>
</dbReference>
<protein>
    <submittedName>
        <fullName evidence="3">PTS sugar transporter subunit IIB</fullName>
    </submittedName>
</protein>
<feature type="domain" description="PTS EIIB type-2" evidence="2">
    <location>
        <begin position="1"/>
        <end position="92"/>
    </location>
</feature>
<evidence type="ECO:0000259" key="2">
    <source>
        <dbReference type="PROSITE" id="PS51099"/>
    </source>
</evidence>
<keyword evidence="3" id="KW-0813">Transport</keyword>
<dbReference type="PROSITE" id="PS51099">
    <property type="entry name" value="PTS_EIIB_TYPE_2"/>
    <property type="match status" value="1"/>
</dbReference>
<dbReference type="AlphaFoldDB" id="A0A412G3N4"/>
<dbReference type="Proteomes" id="UP000284178">
    <property type="component" value="Unassembled WGS sequence"/>
</dbReference>
<keyword evidence="4" id="KW-1185">Reference proteome</keyword>
<sequence length="92" mass="10004">MKFVAVCGFGVGSSLILAMSLQKVADKLGLDVEVENTDLTSAHSTDCDVIFTSPQLQPELSQSVSVPVLAVTRYMDLAEVESQVRQFLKDKQ</sequence>
<evidence type="ECO:0000256" key="1">
    <source>
        <dbReference type="ARBA" id="ARBA00022679"/>
    </source>
</evidence>
<dbReference type="SUPFAM" id="SSF52794">
    <property type="entry name" value="PTS system IIB component-like"/>
    <property type="match status" value="1"/>
</dbReference>
<keyword evidence="1" id="KW-0808">Transferase</keyword>
<gene>
    <name evidence="3" type="ORF">DWY25_05340</name>
</gene>
<accession>A0A412G3N4</accession>
<comment type="caution">
    <text evidence="3">The sequence shown here is derived from an EMBL/GenBank/DDBJ whole genome shotgun (WGS) entry which is preliminary data.</text>
</comment>
<dbReference type="Pfam" id="PF02302">
    <property type="entry name" value="PTS_IIB"/>
    <property type="match status" value="1"/>
</dbReference>
<dbReference type="RefSeq" id="WP_006059079.1">
    <property type="nucleotide sequence ID" value="NZ_CABJCV010000005.1"/>
</dbReference>
<dbReference type="GO" id="GO:0009401">
    <property type="term" value="P:phosphoenolpyruvate-dependent sugar phosphotransferase system"/>
    <property type="evidence" value="ECO:0007669"/>
    <property type="project" value="InterPro"/>
</dbReference>
<evidence type="ECO:0000313" key="4">
    <source>
        <dbReference type="Proteomes" id="UP000284178"/>
    </source>
</evidence>
<dbReference type="InterPro" id="IPR003501">
    <property type="entry name" value="PTS_EIIB_2/3"/>
</dbReference>
<proteinExistence type="predicted"/>